<evidence type="ECO:0000313" key="12">
    <source>
        <dbReference type="Proteomes" id="UP000019151"/>
    </source>
</evidence>
<feature type="binding site" evidence="8">
    <location>
        <position position="291"/>
    </location>
    <ligand>
        <name>Zn(2+)</name>
        <dbReference type="ChEBI" id="CHEBI:29105"/>
    </ligand>
</feature>
<dbReference type="InterPro" id="IPR036589">
    <property type="entry name" value="HCY_dom_sf"/>
</dbReference>
<dbReference type="AlphaFoldDB" id="W0RGU9"/>
<dbReference type="Gene3D" id="3.20.20.330">
    <property type="entry name" value="Homocysteine-binding-like domain"/>
    <property type="match status" value="1"/>
</dbReference>
<evidence type="ECO:0000256" key="9">
    <source>
        <dbReference type="SAM" id="MobiDB-lite"/>
    </source>
</evidence>
<dbReference type="KEGG" id="gba:J421_2469"/>
<dbReference type="InParanoid" id="W0RGU9"/>
<proteinExistence type="predicted"/>
<evidence type="ECO:0000313" key="11">
    <source>
        <dbReference type="EMBL" id="AHG90006.1"/>
    </source>
</evidence>
<evidence type="ECO:0000256" key="5">
    <source>
        <dbReference type="ARBA" id="ARBA00022679"/>
    </source>
</evidence>
<accession>W0RGU9</accession>
<dbReference type="Pfam" id="PF02219">
    <property type="entry name" value="MTHFR"/>
    <property type="match status" value="1"/>
</dbReference>
<dbReference type="GO" id="GO:0032259">
    <property type="term" value="P:methylation"/>
    <property type="evidence" value="ECO:0007669"/>
    <property type="project" value="UniProtKB-KW"/>
</dbReference>
<name>W0RGU9_9BACT</name>
<dbReference type="eggNOG" id="COG0646">
    <property type="taxonomic scope" value="Bacteria"/>
</dbReference>
<keyword evidence="8" id="KW-0479">Metal-binding</keyword>
<dbReference type="PROSITE" id="PS50970">
    <property type="entry name" value="HCY"/>
    <property type="match status" value="1"/>
</dbReference>
<keyword evidence="7" id="KW-0560">Oxidoreductase</keyword>
<dbReference type="FunCoup" id="W0RGU9">
    <property type="interactions" value="100"/>
</dbReference>
<dbReference type="GO" id="GO:0004489">
    <property type="term" value="F:methylenetetrahydrofolate reductase [NAD(P)H] activity"/>
    <property type="evidence" value="ECO:0007669"/>
    <property type="project" value="InterPro"/>
</dbReference>
<sequence>MTASPPDRQAAVQRLLDPAEIVLFDGAMGTELYARGIFINQCYDELCLRAPDLVRDVHHTYAAAGAEVLETNSFGANRAKLVAYGLETQVEAINRRAAELAREAADAARPVSGRRQHPVLVAGAVGPLGVRIEPYGPTSRDEAREMFREQLAALRAGGCDVFLFETFVDLLELEQAIAAARDVDATVPVIAHVTVGTDLRTPYGASPEDAARALDHWGADIVGLNCSVGPQAILEGIERMAGVTRRKLSAMPNAGMPREVGGRRIYMASAEYFATYARHLVQAGAKVVGGCCGTTPDHIKAMCSALRVERAMVHVESGLGTRDSGLVNDNRVPSPESRVPRAKEPVPFADRSRFSGKIARGEFVTSVEIVPPRGVDTAKLLRDAATLHAAGVDAINVPDGPRAQSRMGAIATSLLLEQQVGIESVTHYACRDRNLLGMLSDLLGASALGLRNLLLITGDPPKMGPYPDATAVFDIDAIGLTNLVRNLNRGLDPGMNEIGAPTRFAIGVGVNPAAIDPAHERQRFAWKVEAGAEYAITQPVFDAAQLERFLRTIEDVRIPVIAGIWPLVSARNAEFLANEVPGVTVPDAVLKRMRAANERSKEHAVAEGIAIAREMLEAVRPEVQGVQVSAPFGKVELALDVFEDVTAPRAAGADVAASY</sequence>
<dbReference type="InterPro" id="IPR003726">
    <property type="entry name" value="HCY_dom"/>
</dbReference>
<keyword evidence="8" id="KW-0862">Zinc</keyword>
<dbReference type="GO" id="GO:0006555">
    <property type="term" value="P:methionine metabolic process"/>
    <property type="evidence" value="ECO:0007669"/>
    <property type="project" value="InterPro"/>
</dbReference>
<dbReference type="GO" id="GO:0046872">
    <property type="term" value="F:metal ion binding"/>
    <property type="evidence" value="ECO:0007669"/>
    <property type="project" value="UniProtKB-KW"/>
</dbReference>
<dbReference type="NCBIfam" id="NF006396">
    <property type="entry name" value="PRK08645.1"/>
    <property type="match status" value="1"/>
</dbReference>
<dbReference type="Proteomes" id="UP000019151">
    <property type="component" value="Chromosome"/>
</dbReference>
<comment type="cofactor">
    <cofactor evidence="1">
        <name>FAD</name>
        <dbReference type="ChEBI" id="CHEBI:57692"/>
    </cofactor>
</comment>
<keyword evidence="12" id="KW-1185">Reference proteome</keyword>
<comment type="pathway">
    <text evidence="2">One-carbon metabolism; tetrahydrofolate interconversion.</text>
</comment>
<evidence type="ECO:0000256" key="3">
    <source>
        <dbReference type="ARBA" id="ARBA00022603"/>
    </source>
</evidence>
<dbReference type="STRING" id="861299.J421_2469"/>
<protein>
    <submittedName>
        <fullName evidence="11">Homocysteine S-methyltransferase</fullName>
    </submittedName>
</protein>
<reference evidence="11 12" key="1">
    <citation type="journal article" date="2014" name="Genome Announc.">
        <title>Genome Sequence and Methylome of Soil Bacterium Gemmatirosa kalamazoonensis KBS708T, a Member of the Rarely Cultivated Gemmatimonadetes Phylum.</title>
        <authorList>
            <person name="Debruyn J.M."/>
            <person name="Radosevich M."/>
            <person name="Wommack K.E."/>
            <person name="Polson S.W."/>
            <person name="Hauser L.J."/>
            <person name="Fawaz M.N."/>
            <person name="Korlach J."/>
            <person name="Tsai Y.C."/>
        </authorList>
    </citation>
    <scope>NUCLEOTIDE SEQUENCE [LARGE SCALE GENOMIC DNA]</scope>
    <source>
        <strain evidence="11 12">KBS708</strain>
    </source>
</reference>
<dbReference type="Gene3D" id="3.20.20.220">
    <property type="match status" value="1"/>
</dbReference>
<evidence type="ECO:0000256" key="7">
    <source>
        <dbReference type="ARBA" id="ARBA00023002"/>
    </source>
</evidence>
<evidence type="ECO:0000256" key="6">
    <source>
        <dbReference type="ARBA" id="ARBA00022827"/>
    </source>
</evidence>
<keyword evidence="5 8" id="KW-0808">Transferase</keyword>
<feature type="domain" description="Hcy-binding" evidence="10">
    <location>
        <begin position="10"/>
        <end position="306"/>
    </location>
</feature>
<dbReference type="PANTHER" id="PTHR11103:SF18">
    <property type="entry name" value="SLR1189 PROTEIN"/>
    <property type="match status" value="1"/>
</dbReference>
<feature type="region of interest" description="Disordered" evidence="9">
    <location>
        <begin position="322"/>
        <end position="342"/>
    </location>
</feature>
<feature type="binding site" evidence="8">
    <location>
        <position position="226"/>
    </location>
    <ligand>
        <name>Zn(2+)</name>
        <dbReference type="ChEBI" id="CHEBI:29105"/>
    </ligand>
</feature>
<dbReference type="GO" id="GO:0008168">
    <property type="term" value="F:methyltransferase activity"/>
    <property type="evidence" value="ECO:0007669"/>
    <property type="project" value="UniProtKB-UniRule"/>
</dbReference>
<keyword evidence="6" id="KW-0274">FAD</keyword>
<dbReference type="SUPFAM" id="SSF51730">
    <property type="entry name" value="FAD-linked oxidoreductase"/>
    <property type="match status" value="1"/>
</dbReference>
<keyword evidence="4" id="KW-0285">Flavoprotein</keyword>
<evidence type="ECO:0000256" key="4">
    <source>
        <dbReference type="ARBA" id="ARBA00022630"/>
    </source>
</evidence>
<dbReference type="InterPro" id="IPR003171">
    <property type="entry name" value="Mehydrof_redctse-like"/>
</dbReference>
<dbReference type="Pfam" id="PF02574">
    <property type="entry name" value="S-methyl_trans"/>
    <property type="match status" value="1"/>
</dbReference>
<dbReference type="PANTHER" id="PTHR11103">
    <property type="entry name" value="SLR1189 PROTEIN"/>
    <property type="match status" value="1"/>
</dbReference>
<evidence type="ECO:0000256" key="2">
    <source>
        <dbReference type="ARBA" id="ARBA00004777"/>
    </source>
</evidence>
<evidence type="ECO:0000256" key="1">
    <source>
        <dbReference type="ARBA" id="ARBA00001974"/>
    </source>
</evidence>
<dbReference type="PATRIC" id="fig|861299.3.peg.2515"/>
<gene>
    <name evidence="11" type="ORF">J421_2469</name>
</gene>
<dbReference type="EMBL" id="CP007128">
    <property type="protein sequence ID" value="AHG90006.1"/>
    <property type="molecule type" value="Genomic_DNA"/>
</dbReference>
<dbReference type="UniPathway" id="UPA00193"/>
<dbReference type="CDD" id="cd00537">
    <property type="entry name" value="MTHFR"/>
    <property type="match status" value="1"/>
</dbReference>
<dbReference type="InterPro" id="IPR029041">
    <property type="entry name" value="FAD-linked_oxidoreductase-like"/>
</dbReference>
<organism evidence="11 12">
    <name type="scientific">Gemmatirosa kalamazoonensis</name>
    <dbReference type="NCBI Taxonomy" id="861299"/>
    <lineage>
        <taxon>Bacteria</taxon>
        <taxon>Pseudomonadati</taxon>
        <taxon>Gemmatimonadota</taxon>
        <taxon>Gemmatimonadia</taxon>
        <taxon>Gemmatimonadales</taxon>
        <taxon>Gemmatimonadaceae</taxon>
        <taxon>Gemmatirosa</taxon>
    </lineage>
</organism>
<dbReference type="eggNOG" id="COG0685">
    <property type="taxonomic scope" value="Bacteria"/>
</dbReference>
<comment type="cofactor">
    <cofactor evidence="8">
        <name>Zn(2+)</name>
        <dbReference type="ChEBI" id="CHEBI:29105"/>
    </cofactor>
</comment>
<dbReference type="SUPFAM" id="SSF82282">
    <property type="entry name" value="Homocysteine S-methyltransferase"/>
    <property type="match status" value="1"/>
</dbReference>
<dbReference type="GO" id="GO:0035999">
    <property type="term" value="P:tetrahydrofolate interconversion"/>
    <property type="evidence" value="ECO:0007669"/>
    <property type="project" value="UniProtKB-UniPathway"/>
</dbReference>
<evidence type="ECO:0000259" key="10">
    <source>
        <dbReference type="PROSITE" id="PS50970"/>
    </source>
</evidence>
<feature type="binding site" evidence="8">
    <location>
        <position position="292"/>
    </location>
    <ligand>
        <name>Zn(2+)</name>
        <dbReference type="ChEBI" id="CHEBI:29105"/>
    </ligand>
</feature>
<dbReference type="HOGENOM" id="CLU_453272_0_0_0"/>
<keyword evidence="3 8" id="KW-0489">Methyltransferase</keyword>
<evidence type="ECO:0000256" key="8">
    <source>
        <dbReference type="PROSITE-ProRule" id="PRU00333"/>
    </source>
</evidence>